<feature type="non-terminal residue" evidence="1">
    <location>
        <position position="51"/>
    </location>
</feature>
<dbReference type="EMBL" id="CAJOBB010009563">
    <property type="protein sequence ID" value="CAF4230211.1"/>
    <property type="molecule type" value="Genomic_DNA"/>
</dbReference>
<accession>A0A820DD14</accession>
<evidence type="ECO:0000313" key="1">
    <source>
        <dbReference type="EMBL" id="CAF4230211.1"/>
    </source>
</evidence>
<organism evidence="1 2">
    <name type="scientific">Adineta steineri</name>
    <dbReference type="NCBI Taxonomy" id="433720"/>
    <lineage>
        <taxon>Eukaryota</taxon>
        <taxon>Metazoa</taxon>
        <taxon>Spiralia</taxon>
        <taxon>Gnathifera</taxon>
        <taxon>Rotifera</taxon>
        <taxon>Eurotatoria</taxon>
        <taxon>Bdelloidea</taxon>
        <taxon>Adinetida</taxon>
        <taxon>Adinetidae</taxon>
        <taxon>Adineta</taxon>
    </lineage>
</organism>
<reference evidence="1" key="1">
    <citation type="submission" date="2021-02" db="EMBL/GenBank/DDBJ databases">
        <authorList>
            <person name="Nowell W R."/>
        </authorList>
    </citation>
    <scope>NUCLEOTIDE SEQUENCE</scope>
</reference>
<comment type="caution">
    <text evidence="1">The sequence shown here is derived from an EMBL/GenBank/DDBJ whole genome shotgun (WGS) entry which is preliminary data.</text>
</comment>
<evidence type="ECO:0000313" key="2">
    <source>
        <dbReference type="Proteomes" id="UP000663868"/>
    </source>
</evidence>
<sequence>MHIFVIAQPHQQQLCNSQIFWQSSTEQLPPPYSSVVQSTNTNCSIVHEDSQ</sequence>
<gene>
    <name evidence="1" type="ORF">KXQ929_LOCUS41693</name>
</gene>
<dbReference type="Proteomes" id="UP000663868">
    <property type="component" value="Unassembled WGS sequence"/>
</dbReference>
<dbReference type="AlphaFoldDB" id="A0A820DD14"/>
<name>A0A820DD14_9BILA</name>
<proteinExistence type="predicted"/>
<protein>
    <submittedName>
        <fullName evidence="1">Uncharacterized protein</fullName>
    </submittedName>
</protein>